<sequence length="434" mass="47176">MIAPPRLPFLLLSVAAWSAVGSPAPAADDDRAEERAAMVERALVAEGITDERVLNALRTVPRHEFVRSKDHRRAYADAALPIGHGQTISPPFIVAYMTETLDVKPGMKALEIGTGSGYQAAVLGALGAEVYSIEIVAPLGKAAGKRLKELGYDNVRTKVGDGYLGWPEHAPFDRIIVTCSPESVPRPLVDQLAEGGKLLVPLGERFQQTFHLFTKRNGELTDEQLVPTFFVPMTGTSEERREVQPDGLRPRVANGSFEADEDGDGRADGWHYQRQTQLMPDGPTDPDAEPLTDSQRGSVLDAPGEAPHGKRFLRIDARDPDRLAQILQGLPVDGRRVGMIGLAMQVRGHALFPPRTGGPPAGAAVYFYDSVRRELPGGFIGPFAGTFDWDERGRRIVVPPDAREMIIRVAVKGSGTLDVDAMSIVTYPRRGAVR</sequence>
<dbReference type="EC" id="2.1.1.77" evidence="7"/>
<reference evidence="10 11" key="1">
    <citation type="journal article" date="2020" name="Syst. Appl. Microbiol.">
        <title>Alienimonas chondri sp. nov., a novel planctomycete isolated from the biofilm of the red alga Chondrus crispus.</title>
        <authorList>
            <person name="Vitorino I."/>
            <person name="Albuquerque L."/>
            <person name="Wiegand S."/>
            <person name="Kallscheuer N."/>
            <person name="da Costa M.S."/>
            <person name="Lobo-da-Cunha A."/>
            <person name="Jogler C."/>
            <person name="Lage O.M."/>
        </authorList>
    </citation>
    <scope>NUCLEOTIDE SEQUENCE [LARGE SCALE GENOMIC DNA]</scope>
    <source>
        <strain evidence="10 11">LzC2</strain>
    </source>
</reference>
<accession>A0ABX1VGK4</accession>
<keyword evidence="11" id="KW-1185">Reference proteome</keyword>
<dbReference type="Pfam" id="PF01135">
    <property type="entry name" value="PCMT"/>
    <property type="match status" value="1"/>
</dbReference>
<evidence type="ECO:0000313" key="10">
    <source>
        <dbReference type="EMBL" id="NNJ26690.1"/>
    </source>
</evidence>
<evidence type="ECO:0000313" key="11">
    <source>
        <dbReference type="Proteomes" id="UP000609651"/>
    </source>
</evidence>
<dbReference type="PANTHER" id="PTHR11579:SF0">
    <property type="entry name" value="PROTEIN-L-ISOASPARTATE(D-ASPARTATE) O-METHYLTRANSFERASE"/>
    <property type="match status" value="1"/>
</dbReference>
<evidence type="ECO:0000256" key="6">
    <source>
        <dbReference type="ARBA" id="ARBA00022691"/>
    </source>
</evidence>
<feature type="active site" evidence="7">
    <location>
        <position position="89"/>
    </location>
</feature>
<evidence type="ECO:0000256" key="4">
    <source>
        <dbReference type="ARBA" id="ARBA00022603"/>
    </source>
</evidence>
<comment type="caution">
    <text evidence="10">The sequence shown here is derived from an EMBL/GenBank/DDBJ whole genome shotgun (WGS) entry which is preliminary data.</text>
</comment>
<dbReference type="GO" id="GO:0032259">
    <property type="term" value="P:methylation"/>
    <property type="evidence" value="ECO:0007669"/>
    <property type="project" value="UniProtKB-KW"/>
</dbReference>
<dbReference type="CDD" id="cd02440">
    <property type="entry name" value="AdoMet_MTases"/>
    <property type="match status" value="1"/>
</dbReference>
<feature type="chain" id="PRO_5046443232" description="Protein-L-isoaspartate O-methyltransferase" evidence="9">
    <location>
        <begin position="27"/>
        <end position="434"/>
    </location>
</feature>
<dbReference type="Proteomes" id="UP000609651">
    <property type="component" value="Unassembled WGS sequence"/>
</dbReference>
<dbReference type="SUPFAM" id="SSF53335">
    <property type="entry name" value="S-adenosyl-L-methionine-dependent methyltransferases"/>
    <property type="match status" value="1"/>
</dbReference>
<dbReference type="PANTHER" id="PTHR11579">
    <property type="entry name" value="PROTEIN-L-ISOASPARTATE O-METHYLTRANSFERASE"/>
    <property type="match status" value="1"/>
</dbReference>
<proteinExistence type="inferred from homology"/>
<organism evidence="10 11">
    <name type="scientific">Alienimonas chondri</name>
    <dbReference type="NCBI Taxonomy" id="2681879"/>
    <lineage>
        <taxon>Bacteria</taxon>
        <taxon>Pseudomonadati</taxon>
        <taxon>Planctomycetota</taxon>
        <taxon>Planctomycetia</taxon>
        <taxon>Planctomycetales</taxon>
        <taxon>Planctomycetaceae</taxon>
        <taxon>Alienimonas</taxon>
    </lineage>
</organism>
<keyword evidence="6 7" id="KW-0949">S-adenosyl-L-methionine</keyword>
<dbReference type="InterPro" id="IPR029063">
    <property type="entry name" value="SAM-dependent_MTases_sf"/>
</dbReference>
<comment type="function">
    <text evidence="7">Catalyzes the methyl esterification of L-isoaspartyl residues in peptides and proteins that result from spontaneous decomposition of normal L-aspartyl and L-asparaginyl residues. It plays a role in the repair and/or degradation of damaged proteins.</text>
</comment>
<comment type="catalytic activity">
    <reaction evidence="7">
        <text>[protein]-L-isoaspartate + S-adenosyl-L-methionine = [protein]-L-isoaspartate alpha-methyl ester + S-adenosyl-L-homocysteine</text>
        <dbReference type="Rhea" id="RHEA:12705"/>
        <dbReference type="Rhea" id="RHEA-COMP:12143"/>
        <dbReference type="Rhea" id="RHEA-COMP:12144"/>
        <dbReference type="ChEBI" id="CHEBI:57856"/>
        <dbReference type="ChEBI" id="CHEBI:59789"/>
        <dbReference type="ChEBI" id="CHEBI:90596"/>
        <dbReference type="ChEBI" id="CHEBI:90598"/>
        <dbReference type="EC" id="2.1.1.77"/>
    </reaction>
</comment>
<dbReference type="NCBIfam" id="TIGR00080">
    <property type="entry name" value="pimt"/>
    <property type="match status" value="1"/>
</dbReference>
<dbReference type="GO" id="GO:0004719">
    <property type="term" value="F:protein-L-isoaspartate (D-aspartate) O-methyltransferase activity"/>
    <property type="evidence" value="ECO:0007669"/>
    <property type="project" value="UniProtKB-EC"/>
</dbReference>
<dbReference type="PROSITE" id="PS01279">
    <property type="entry name" value="PCMT"/>
    <property type="match status" value="1"/>
</dbReference>
<evidence type="ECO:0000256" key="3">
    <source>
        <dbReference type="ARBA" id="ARBA00022490"/>
    </source>
</evidence>
<name>A0ABX1VGK4_9PLAN</name>
<evidence type="ECO:0000256" key="2">
    <source>
        <dbReference type="ARBA" id="ARBA00005369"/>
    </source>
</evidence>
<dbReference type="Gene3D" id="3.40.50.150">
    <property type="entry name" value="Vaccinia Virus protein VP39"/>
    <property type="match status" value="1"/>
</dbReference>
<evidence type="ECO:0000256" key="9">
    <source>
        <dbReference type="SAM" id="SignalP"/>
    </source>
</evidence>
<keyword evidence="3 7" id="KW-0963">Cytoplasm</keyword>
<comment type="similarity">
    <text evidence="2 7">Belongs to the methyltransferase superfamily. L-isoaspartyl/D-aspartyl protein methyltransferase family.</text>
</comment>
<feature type="region of interest" description="Disordered" evidence="8">
    <location>
        <begin position="236"/>
        <end position="311"/>
    </location>
</feature>
<dbReference type="RefSeq" id="WP_171187933.1">
    <property type="nucleotide sequence ID" value="NZ_WTPX01000092.1"/>
</dbReference>
<evidence type="ECO:0000256" key="8">
    <source>
        <dbReference type="SAM" id="MobiDB-lite"/>
    </source>
</evidence>
<dbReference type="InterPro" id="IPR000682">
    <property type="entry name" value="PCMT"/>
</dbReference>
<dbReference type="Gene3D" id="2.60.120.260">
    <property type="entry name" value="Galactose-binding domain-like"/>
    <property type="match status" value="1"/>
</dbReference>
<keyword evidence="4 7" id="KW-0489">Methyltransferase</keyword>
<keyword evidence="5 7" id="KW-0808">Transferase</keyword>
<dbReference type="EMBL" id="WTPX01000092">
    <property type="protein sequence ID" value="NNJ26690.1"/>
    <property type="molecule type" value="Genomic_DNA"/>
</dbReference>
<comment type="subcellular location">
    <subcellularLocation>
        <location evidence="1 7">Cytoplasm</location>
    </subcellularLocation>
</comment>
<dbReference type="HAMAP" id="MF_00090">
    <property type="entry name" value="PIMT"/>
    <property type="match status" value="1"/>
</dbReference>
<keyword evidence="9" id="KW-0732">Signal</keyword>
<dbReference type="NCBIfam" id="NF001453">
    <property type="entry name" value="PRK00312.1"/>
    <property type="match status" value="1"/>
</dbReference>
<protein>
    <recommendedName>
        <fullName evidence="7">Protein-L-isoaspartate O-methyltransferase</fullName>
        <ecNumber evidence="7">2.1.1.77</ecNumber>
    </recommendedName>
    <alternativeName>
        <fullName evidence="7">L-isoaspartyl protein carboxyl methyltransferase</fullName>
    </alternativeName>
    <alternativeName>
        <fullName evidence="7">Protein L-isoaspartyl methyltransferase</fullName>
    </alternativeName>
    <alternativeName>
        <fullName evidence="7">Protein-beta-aspartate methyltransferase</fullName>
        <shortName evidence="7">PIMT</shortName>
    </alternativeName>
</protein>
<evidence type="ECO:0000256" key="7">
    <source>
        <dbReference type="HAMAP-Rule" id="MF_00090"/>
    </source>
</evidence>
<feature type="signal peptide" evidence="9">
    <location>
        <begin position="1"/>
        <end position="26"/>
    </location>
</feature>
<evidence type="ECO:0000256" key="5">
    <source>
        <dbReference type="ARBA" id="ARBA00022679"/>
    </source>
</evidence>
<gene>
    <name evidence="10" type="primary">pcm_2</name>
    <name evidence="7" type="synonym">pcm</name>
    <name evidence="10" type="ORF">LzC2_27800</name>
</gene>
<evidence type="ECO:0000256" key="1">
    <source>
        <dbReference type="ARBA" id="ARBA00004496"/>
    </source>
</evidence>